<evidence type="ECO:0000313" key="12">
    <source>
        <dbReference type="Proteomes" id="UP000027982"/>
    </source>
</evidence>
<dbReference type="Pfam" id="PF02384">
    <property type="entry name" value="N6_Mtase"/>
    <property type="match status" value="1"/>
</dbReference>
<dbReference type="InterPro" id="IPR029063">
    <property type="entry name" value="SAM-dependent_MTases_sf"/>
</dbReference>
<organism evidence="11 12">
    <name type="scientific">Fimbriimonas ginsengisoli Gsoil 348</name>
    <dbReference type="NCBI Taxonomy" id="661478"/>
    <lineage>
        <taxon>Bacteria</taxon>
        <taxon>Bacillati</taxon>
        <taxon>Armatimonadota</taxon>
        <taxon>Fimbriimonadia</taxon>
        <taxon>Fimbriimonadales</taxon>
        <taxon>Fimbriimonadaceae</taxon>
        <taxon>Fimbriimonas</taxon>
    </lineage>
</organism>
<dbReference type="EC" id="2.1.1.72" evidence="2"/>
<dbReference type="RefSeq" id="WP_025225410.1">
    <property type="nucleotide sequence ID" value="NZ_CP007139.1"/>
</dbReference>
<dbReference type="InterPro" id="IPR003356">
    <property type="entry name" value="DNA_methylase_A-5"/>
</dbReference>
<dbReference type="SUPFAM" id="SSF53335">
    <property type="entry name" value="S-adenosyl-L-methionine-dependent methyltransferases"/>
    <property type="match status" value="1"/>
</dbReference>
<evidence type="ECO:0000313" key="11">
    <source>
        <dbReference type="EMBL" id="AIE86044.1"/>
    </source>
</evidence>
<dbReference type="Proteomes" id="UP000027982">
    <property type="component" value="Chromosome"/>
</dbReference>
<dbReference type="KEGG" id="fgi:OP10G_2676"/>
<dbReference type="GO" id="GO:0009307">
    <property type="term" value="P:DNA restriction-modification system"/>
    <property type="evidence" value="ECO:0007669"/>
    <property type="project" value="UniProtKB-KW"/>
</dbReference>
<feature type="coiled-coil region" evidence="8">
    <location>
        <begin position="470"/>
        <end position="497"/>
    </location>
</feature>
<dbReference type="PANTHER" id="PTHR42933">
    <property type="entry name" value="SLR6095 PROTEIN"/>
    <property type="match status" value="1"/>
</dbReference>
<name>A0A068NWU3_FIMGI</name>
<protein>
    <recommendedName>
        <fullName evidence="2">site-specific DNA-methyltransferase (adenine-specific)</fullName>
        <ecNumber evidence="2">2.1.1.72</ecNumber>
    </recommendedName>
</protein>
<evidence type="ECO:0000256" key="4">
    <source>
        <dbReference type="ARBA" id="ARBA00022679"/>
    </source>
</evidence>
<dbReference type="Gene3D" id="3.40.50.150">
    <property type="entry name" value="Vaccinia Virus protein VP39"/>
    <property type="match status" value="1"/>
</dbReference>
<evidence type="ECO:0000256" key="6">
    <source>
        <dbReference type="ARBA" id="ARBA00022747"/>
    </source>
</evidence>
<keyword evidence="5" id="KW-0949">S-adenosyl-L-methionine</keyword>
<dbReference type="GO" id="GO:0003677">
    <property type="term" value="F:DNA binding"/>
    <property type="evidence" value="ECO:0007669"/>
    <property type="project" value="InterPro"/>
</dbReference>
<feature type="domain" description="DNA methylase adenine-specific" evidence="9">
    <location>
        <begin position="156"/>
        <end position="464"/>
    </location>
</feature>
<evidence type="ECO:0000259" key="10">
    <source>
        <dbReference type="Pfam" id="PF12161"/>
    </source>
</evidence>
<dbReference type="InterPro" id="IPR022749">
    <property type="entry name" value="D12N6_MeTrfase_N"/>
</dbReference>
<evidence type="ECO:0000256" key="7">
    <source>
        <dbReference type="ARBA" id="ARBA00047942"/>
    </source>
</evidence>
<keyword evidence="8" id="KW-0175">Coiled coil</keyword>
<sequence>MKPITQEELNSTLWKACDTFRGVIDPSDYKNYILVMLFLKYLSDVAKERRAELEARYGGNVEMIERQLARERFVLPERSDFDYLYKNRDRDNVGELIDIALEHIEDANRQKLEGVFRKISFNSDNLGETKDRNRRLKNLLEDFSGLDVRPSRVDLELLGNAYMYLIKNFASGAGKKGGEFYTPEMVSKLLGKLLKPKPGSRICDPACGSGSLLNEVAHEIKGNHDYSLYGQEVNGSTWALCKMNMFLHKEDDAKIVWGDTLNNPLLIEGDQLIRFDVVVANPPFSLDKWGHELADQDRFKRYWRGLPPKSKADFAFITHMVETAKPREGRVGVIVPHGVLFRGGAEGRIRQKLIEENVLDAVIGLPENLFFGTGIPAAILIFDRSREPGGENAGRTDVVFIDASRDFQAGKNQNYLRESDIEAIAAVYHGREERPKYSRRVPVAEISENDFNLNIPRYIDTFEEAAPVDLKALQVEIDRLEGELVEVRTKLRDHLRELEVI</sequence>
<comment type="similarity">
    <text evidence="1">Belongs to the N(4)/N(6)-methyltransferase family.</text>
</comment>
<keyword evidence="3" id="KW-0489">Methyltransferase</keyword>
<dbReference type="Gene3D" id="1.20.1260.30">
    <property type="match status" value="1"/>
</dbReference>
<dbReference type="OrthoDB" id="9784823at2"/>
<evidence type="ECO:0000256" key="8">
    <source>
        <dbReference type="SAM" id="Coils"/>
    </source>
</evidence>
<keyword evidence="12" id="KW-1185">Reference proteome</keyword>
<keyword evidence="4" id="KW-0808">Transferase</keyword>
<evidence type="ECO:0000259" key="9">
    <source>
        <dbReference type="Pfam" id="PF02384"/>
    </source>
</evidence>
<dbReference type="PRINTS" id="PR00507">
    <property type="entry name" value="N12N6MTFRASE"/>
</dbReference>
<reference evidence="11 12" key="1">
    <citation type="journal article" date="2014" name="PLoS ONE">
        <title>The first complete genome sequence of the class fimbriimonadia in the phylum armatimonadetes.</title>
        <authorList>
            <person name="Hu Z.Y."/>
            <person name="Wang Y.Z."/>
            <person name="Im W.T."/>
            <person name="Wang S.Y."/>
            <person name="Zhao G.P."/>
            <person name="Zheng H.J."/>
            <person name="Quan Z.X."/>
        </authorList>
    </citation>
    <scope>NUCLEOTIDE SEQUENCE [LARGE SCALE GENOMIC DNA]</scope>
    <source>
        <strain evidence="11">Gsoil 348</strain>
    </source>
</reference>
<comment type="catalytic activity">
    <reaction evidence="7">
        <text>a 2'-deoxyadenosine in DNA + S-adenosyl-L-methionine = an N(6)-methyl-2'-deoxyadenosine in DNA + S-adenosyl-L-homocysteine + H(+)</text>
        <dbReference type="Rhea" id="RHEA:15197"/>
        <dbReference type="Rhea" id="RHEA-COMP:12418"/>
        <dbReference type="Rhea" id="RHEA-COMP:12419"/>
        <dbReference type="ChEBI" id="CHEBI:15378"/>
        <dbReference type="ChEBI" id="CHEBI:57856"/>
        <dbReference type="ChEBI" id="CHEBI:59789"/>
        <dbReference type="ChEBI" id="CHEBI:90615"/>
        <dbReference type="ChEBI" id="CHEBI:90616"/>
        <dbReference type="EC" id="2.1.1.72"/>
    </reaction>
</comment>
<feature type="domain" description="N6 adenine-specific DNA methyltransferase N-terminal" evidence="10">
    <location>
        <begin position="9"/>
        <end position="143"/>
    </location>
</feature>
<dbReference type="PROSITE" id="PS00092">
    <property type="entry name" value="N6_MTASE"/>
    <property type="match status" value="1"/>
</dbReference>
<dbReference type="EMBL" id="CP007139">
    <property type="protein sequence ID" value="AIE86044.1"/>
    <property type="molecule type" value="Genomic_DNA"/>
</dbReference>
<dbReference type="HOGENOM" id="CLU_013049_4_2_0"/>
<dbReference type="GO" id="GO:0032259">
    <property type="term" value="P:methylation"/>
    <property type="evidence" value="ECO:0007669"/>
    <property type="project" value="UniProtKB-KW"/>
</dbReference>
<dbReference type="CDD" id="cd02440">
    <property type="entry name" value="AdoMet_MTases"/>
    <property type="match status" value="1"/>
</dbReference>
<evidence type="ECO:0000256" key="2">
    <source>
        <dbReference type="ARBA" id="ARBA00011900"/>
    </source>
</evidence>
<keyword evidence="6" id="KW-0680">Restriction system</keyword>
<dbReference type="InterPro" id="IPR004546">
    <property type="entry name" value="Restrct_endonuc_T1M"/>
</dbReference>
<gene>
    <name evidence="11" type="ORF">OP10G_2676</name>
</gene>
<evidence type="ECO:0000256" key="1">
    <source>
        <dbReference type="ARBA" id="ARBA00006594"/>
    </source>
</evidence>
<dbReference type="InterPro" id="IPR038333">
    <property type="entry name" value="T1MK-like_N_sf"/>
</dbReference>
<dbReference type="eggNOG" id="COG0286">
    <property type="taxonomic scope" value="Bacteria"/>
</dbReference>
<evidence type="ECO:0000256" key="3">
    <source>
        <dbReference type="ARBA" id="ARBA00022603"/>
    </source>
</evidence>
<evidence type="ECO:0000256" key="5">
    <source>
        <dbReference type="ARBA" id="ARBA00022691"/>
    </source>
</evidence>
<dbReference type="InterPro" id="IPR051537">
    <property type="entry name" value="DNA_Adenine_Mtase"/>
</dbReference>
<dbReference type="GO" id="GO:0009007">
    <property type="term" value="F:site-specific DNA-methyltransferase (adenine-specific) activity"/>
    <property type="evidence" value="ECO:0007669"/>
    <property type="project" value="UniProtKB-EC"/>
</dbReference>
<dbReference type="InterPro" id="IPR002052">
    <property type="entry name" value="DNA_methylase_N6_adenine_CS"/>
</dbReference>
<dbReference type="REBASE" id="80867">
    <property type="entry name" value="M.Fgi348ORF171P"/>
</dbReference>
<accession>A0A068NWU3</accession>
<dbReference type="STRING" id="661478.OP10G_2676"/>
<dbReference type="NCBIfam" id="TIGR00497">
    <property type="entry name" value="hsdM"/>
    <property type="match status" value="1"/>
</dbReference>
<dbReference type="AlphaFoldDB" id="A0A068NWU3"/>
<proteinExistence type="inferred from homology"/>
<dbReference type="PANTHER" id="PTHR42933:SF3">
    <property type="entry name" value="TYPE I RESTRICTION ENZYME MJAVIII METHYLASE SUBUNIT"/>
    <property type="match status" value="1"/>
</dbReference>
<dbReference type="GO" id="GO:0008170">
    <property type="term" value="F:N-methyltransferase activity"/>
    <property type="evidence" value="ECO:0007669"/>
    <property type="project" value="InterPro"/>
</dbReference>
<dbReference type="Pfam" id="PF12161">
    <property type="entry name" value="HsdM_N"/>
    <property type="match status" value="1"/>
</dbReference>